<keyword evidence="1" id="KW-0812">Transmembrane</keyword>
<gene>
    <name evidence="2" type="ORF">NH26_05530</name>
</gene>
<proteinExistence type="predicted"/>
<keyword evidence="1" id="KW-0472">Membrane</keyword>
<dbReference type="EMBL" id="JRYR02000001">
    <property type="protein sequence ID" value="OHX65849.1"/>
    <property type="molecule type" value="Genomic_DNA"/>
</dbReference>
<dbReference type="PANTHER" id="PTHR39419:SF1">
    <property type="entry name" value="SLL0814 PROTEIN"/>
    <property type="match status" value="1"/>
</dbReference>
<dbReference type="OrthoDB" id="9811293at2"/>
<protein>
    <recommendedName>
        <fullName evidence="4">Carotene biosynthesis protein</fullName>
    </recommendedName>
</protein>
<feature type="transmembrane region" description="Helical" evidence="1">
    <location>
        <begin position="179"/>
        <end position="195"/>
    </location>
</feature>
<feature type="transmembrane region" description="Helical" evidence="1">
    <location>
        <begin position="44"/>
        <end position="60"/>
    </location>
</feature>
<reference evidence="2 3" key="1">
    <citation type="journal article" date="2012" name="Int. J. Syst. Evol. Microbiol.">
        <title>Flammeovirga pacifica sp. nov., isolated from deep-sea sediment.</title>
        <authorList>
            <person name="Xu H."/>
            <person name="Fu Y."/>
            <person name="Yang N."/>
            <person name="Ding Z."/>
            <person name="Lai Q."/>
            <person name="Zeng R."/>
        </authorList>
    </citation>
    <scope>NUCLEOTIDE SEQUENCE [LARGE SCALE GENOMIC DNA]</scope>
    <source>
        <strain evidence="3">DSM 24597 / LMG 26175 / WPAGA1</strain>
    </source>
</reference>
<keyword evidence="3" id="KW-1185">Reference proteome</keyword>
<dbReference type="AlphaFoldDB" id="A0A1S1YXW2"/>
<name>A0A1S1YXW2_FLAPC</name>
<dbReference type="STRING" id="915059.NH26_05530"/>
<dbReference type="Proteomes" id="UP000179797">
    <property type="component" value="Unassembled WGS sequence"/>
</dbReference>
<evidence type="ECO:0000313" key="2">
    <source>
        <dbReference type="EMBL" id="OHX65849.1"/>
    </source>
</evidence>
<comment type="caution">
    <text evidence="2">The sequence shown here is derived from an EMBL/GenBank/DDBJ whole genome shotgun (WGS) entry which is preliminary data.</text>
</comment>
<keyword evidence="1" id="KW-1133">Transmembrane helix</keyword>
<feature type="transmembrane region" description="Helical" evidence="1">
    <location>
        <begin position="21"/>
        <end position="38"/>
    </location>
</feature>
<dbReference type="InterPro" id="IPR007354">
    <property type="entry name" value="CruF-like"/>
</dbReference>
<evidence type="ECO:0000256" key="1">
    <source>
        <dbReference type="SAM" id="Phobius"/>
    </source>
</evidence>
<accession>A0A1S1YXW2</accession>
<organism evidence="2 3">
    <name type="scientific">Flammeovirga pacifica</name>
    <dbReference type="NCBI Taxonomy" id="915059"/>
    <lineage>
        <taxon>Bacteria</taxon>
        <taxon>Pseudomonadati</taxon>
        <taxon>Bacteroidota</taxon>
        <taxon>Cytophagia</taxon>
        <taxon>Cytophagales</taxon>
        <taxon>Flammeovirgaceae</taxon>
        <taxon>Flammeovirga</taxon>
    </lineage>
</organism>
<evidence type="ECO:0008006" key="4">
    <source>
        <dbReference type="Google" id="ProtNLM"/>
    </source>
</evidence>
<sequence>MSKQELFLKLKSYSLENKVKGILAIFYAVGGIVAFTSFNQLLLPLSPILLISSLLVILYFEENKNYLFYSWFVFTYLVSFFVEWHGTTYGVLFGEYYYLNNLGPKVFDVPLVIPVNWIILAIAGSNLGALLKKNKFPLLVAVIISSITVVMLDVLIEIVCEPLGFWYWTDQMPPFKNYFTWWFFMSIFIFLKVKYISNRNNLSIFIFLLILGYFTLQVFAHNL</sequence>
<feature type="transmembrane region" description="Helical" evidence="1">
    <location>
        <begin position="138"/>
        <end position="159"/>
    </location>
</feature>
<evidence type="ECO:0000313" key="3">
    <source>
        <dbReference type="Proteomes" id="UP000179797"/>
    </source>
</evidence>
<dbReference type="PANTHER" id="PTHR39419">
    <property type="entry name" value="SLL0814 PROTEIN"/>
    <property type="match status" value="1"/>
</dbReference>
<dbReference type="RefSeq" id="WP_044219205.1">
    <property type="nucleotide sequence ID" value="NZ_JRYR02000001.1"/>
</dbReference>
<feature type="transmembrane region" description="Helical" evidence="1">
    <location>
        <begin position="111"/>
        <end position="131"/>
    </location>
</feature>
<feature type="transmembrane region" description="Helical" evidence="1">
    <location>
        <begin position="67"/>
        <end position="91"/>
    </location>
</feature>
<dbReference type="Pfam" id="PF04240">
    <property type="entry name" value="Caroten_synth"/>
    <property type="match status" value="1"/>
</dbReference>
<feature type="transmembrane region" description="Helical" evidence="1">
    <location>
        <begin position="202"/>
        <end position="220"/>
    </location>
</feature>